<feature type="non-terminal residue" evidence="2">
    <location>
        <position position="1"/>
    </location>
</feature>
<sequence>YDTLEFDDEYDEMTDEGEDNNEVDDYDENNHSDLKNRFTLEEMEIIVEWG</sequence>
<dbReference type="AlphaFoldDB" id="A0A820FK99"/>
<evidence type="ECO:0000256" key="1">
    <source>
        <dbReference type="SAM" id="MobiDB-lite"/>
    </source>
</evidence>
<dbReference type="EMBL" id="CAJOBD010025255">
    <property type="protein sequence ID" value="CAF4262944.1"/>
    <property type="molecule type" value="Genomic_DNA"/>
</dbReference>
<feature type="compositionally biased region" description="Acidic residues" evidence="1">
    <location>
        <begin position="1"/>
        <end position="27"/>
    </location>
</feature>
<dbReference type="Proteomes" id="UP000663836">
    <property type="component" value="Unassembled WGS sequence"/>
</dbReference>
<accession>A0A820FK99</accession>
<feature type="region of interest" description="Disordered" evidence="1">
    <location>
        <begin position="1"/>
        <end position="30"/>
    </location>
</feature>
<evidence type="ECO:0000313" key="2">
    <source>
        <dbReference type="EMBL" id="CAF4262944.1"/>
    </source>
</evidence>
<reference evidence="2" key="1">
    <citation type="submission" date="2021-02" db="EMBL/GenBank/DDBJ databases">
        <authorList>
            <person name="Nowell W R."/>
        </authorList>
    </citation>
    <scope>NUCLEOTIDE SEQUENCE</scope>
</reference>
<proteinExistence type="predicted"/>
<gene>
    <name evidence="2" type="ORF">JBS370_LOCUS39140</name>
</gene>
<evidence type="ECO:0000313" key="3">
    <source>
        <dbReference type="Proteomes" id="UP000663836"/>
    </source>
</evidence>
<organism evidence="2 3">
    <name type="scientific">Rotaria sordida</name>
    <dbReference type="NCBI Taxonomy" id="392033"/>
    <lineage>
        <taxon>Eukaryota</taxon>
        <taxon>Metazoa</taxon>
        <taxon>Spiralia</taxon>
        <taxon>Gnathifera</taxon>
        <taxon>Rotifera</taxon>
        <taxon>Eurotatoria</taxon>
        <taxon>Bdelloidea</taxon>
        <taxon>Philodinida</taxon>
        <taxon>Philodinidae</taxon>
        <taxon>Rotaria</taxon>
    </lineage>
</organism>
<comment type="caution">
    <text evidence="2">The sequence shown here is derived from an EMBL/GenBank/DDBJ whole genome shotgun (WGS) entry which is preliminary data.</text>
</comment>
<name>A0A820FK99_9BILA</name>
<protein>
    <submittedName>
        <fullName evidence="2">Uncharacterized protein</fullName>
    </submittedName>
</protein>